<proteinExistence type="predicted"/>
<reference evidence="2" key="1">
    <citation type="submission" date="2023-01" db="EMBL/GenBank/DDBJ databases">
        <authorList>
            <person name="Piombo E."/>
        </authorList>
    </citation>
    <scope>NUCLEOTIDE SEQUENCE</scope>
</reference>
<comment type="caution">
    <text evidence="2">The sequence shown here is derived from an EMBL/GenBank/DDBJ whole genome shotgun (WGS) entry which is preliminary data.</text>
</comment>
<organism evidence="2 3">
    <name type="scientific">Clonostachys chloroleuca</name>
    <dbReference type="NCBI Taxonomy" id="1926264"/>
    <lineage>
        <taxon>Eukaryota</taxon>
        <taxon>Fungi</taxon>
        <taxon>Dikarya</taxon>
        <taxon>Ascomycota</taxon>
        <taxon>Pezizomycotina</taxon>
        <taxon>Sordariomycetes</taxon>
        <taxon>Hypocreomycetidae</taxon>
        <taxon>Hypocreales</taxon>
        <taxon>Bionectriaceae</taxon>
        <taxon>Clonostachys</taxon>
    </lineage>
</organism>
<dbReference type="EMBL" id="CABFNP030001282">
    <property type="protein sequence ID" value="CAI6096337.1"/>
    <property type="molecule type" value="Genomic_DNA"/>
</dbReference>
<evidence type="ECO:0000313" key="3">
    <source>
        <dbReference type="Proteomes" id="UP001160390"/>
    </source>
</evidence>
<name>A0AA35MFQ7_9HYPO</name>
<dbReference type="Proteomes" id="UP001160390">
    <property type="component" value="Unassembled WGS sequence"/>
</dbReference>
<evidence type="ECO:0000313" key="2">
    <source>
        <dbReference type="EMBL" id="CAI6096337.1"/>
    </source>
</evidence>
<feature type="region of interest" description="Disordered" evidence="1">
    <location>
        <begin position="53"/>
        <end position="80"/>
    </location>
</feature>
<gene>
    <name evidence="2" type="ORF">CCHLO57077_00009003</name>
</gene>
<sequence>MFIHDDEWVRVPLSGRLEVRPATRNGRSAGEIVQRKMTTDLTGFWQRREALRKIPKSPHSAKTNASLTLPPYPELDGGPKLEAAPKAEIYGSVRRIRSRHSQQLQLNSPVSLWFQCSHVPQNRGTKKILPSPPPPKNSLYNLAGLKKIIGRICKSQLPTLRT</sequence>
<dbReference type="AlphaFoldDB" id="A0AA35MFQ7"/>
<accession>A0AA35MFQ7</accession>
<keyword evidence="3" id="KW-1185">Reference proteome</keyword>
<protein>
    <submittedName>
        <fullName evidence="2">Uncharacterized protein</fullName>
    </submittedName>
</protein>
<evidence type="ECO:0000256" key="1">
    <source>
        <dbReference type="SAM" id="MobiDB-lite"/>
    </source>
</evidence>